<comment type="caution">
    <text evidence="2">The sequence shown here is derived from an EMBL/GenBank/DDBJ whole genome shotgun (WGS) entry which is preliminary data.</text>
</comment>
<evidence type="ECO:0000256" key="1">
    <source>
        <dbReference type="SAM" id="MobiDB-lite"/>
    </source>
</evidence>
<reference evidence="2 3" key="1">
    <citation type="submission" date="2024-02" db="EMBL/GenBank/DDBJ databases">
        <title>De novo assembly and annotation of 12 fungi associated with fruit tree decline syndrome in Ontario, Canada.</title>
        <authorList>
            <person name="Sulman M."/>
            <person name="Ellouze W."/>
            <person name="Ilyukhin E."/>
        </authorList>
    </citation>
    <scope>NUCLEOTIDE SEQUENCE [LARGE SCALE GENOMIC DNA]</scope>
    <source>
        <strain evidence="2 3">M42-189</strain>
    </source>
</reference>
<proteinExistence type="predicted"/>
<sequence length="428" mass="47952">MQAATARRAFSSLASKIHPQLPLTPRESQQLLTLLTTSFRSHLDREYPTGPSEAPPPSTTTQIVQVEQRRRAPSSYDSTSDHIDAILSNPLFARRPHRRGSESAAADALKDPLAWFLDQAAIGTADISKATLCLDVLQRSQNKSNGQRNSLPNNESRPASTIAEWLRTSGAETSKDFLINPHAMNGAPRKSLVNRLVPLLLAEGNHAPLWRWYAYEPEEGGILNKAQITPFKGQLLKEMINAARTRDEAFTIFLQAYRMTETDKHDADIKSLQVAGARLVNKVVANSDVPCTPELYEQFALSTHGWLFTWKPVVQAMLCLCHPTQADPEPGLKLIKNPDSIIGPTLLKRSRQNFLVRMCLGVAQQLIKEEKYADAQIAMQFTKEHFADLVMVKYHSNSHHAINQKVSDQKRIREEKKNMALLDRLVVT</sequence>
<keyword evidence="3" id="KW-1185">Reference proteome</keyword>
<feature type="region of interest" description="Disordered" evidence="1">
    <location>
        <begin position="43"/>
        <end position="62"/>
    </location>
</feature>
<organism evidence="2 3">
    <name type="scientific">Paraconiothyrium brasiliense</name>
    <dbReference type="NCBI Taxonomy" id="300254"/>
    <lineage>
        <taxon>Eukaryota</taxon>
        <taxon>Fungi</taxon>
        <taxon>Dikarya</taxon>
        <taxon>Ascomycota</taxon>
        <taxon>Pezizomycotina</taxon>
        <taxon>Dothideomycetes</taxon>
        <taxon>Pleosporomycetidae</taxon>
        <taxon>Pleosporales</taxon>
        <taxon>Massarineae</taxon>
        <taxon>Didymosphaeriaceae</taxon>
        <taxon>Paraconiothyrium</taxon>
    </lineage>
</organism>
<evidence type="ECO:0000313" key="3">
    <source>
        <dbReference type="Proteomes" id="UP001521785"/>
    </source>
</evidence>
<dbReference type="EMBL" id="JAKJXO020000002">
    <property type="protein sequence ID" value="KAL1610246.1"/>
    <property type="molecule type" value="Genomic_DNA"/>
</dbReference>
<dbReference type="Proteomes" id="UP001521785">
    <property type="component" value="Unassembled WGS sequence"/>
</dbReference>
<evidence type="ECO:0000313" key="2">
    <source>
        <dbReference type="EMBL" id="KAL1610246.1"/>
    </source>
</evidence>
<accession>A0ABR3S0P1</accession>
<name>A0ABR3S0P1_9PLEO</name>
<protein>
    <submittedName>
        <fullName evidence="2">Uncharacterized protein</fullName>
    </submittedName>
</protein>
<gene>
    <name evidence="2" type="ORF">SLS60_001911</name>
</gene>